<dbReference type="PROSITE" id="PS51656">
    <property type="entry name" value="4FE4S"/>
    <property type="match status" value="1"/>
</dbReference>
<evidence type="ECO:0000256" key="1">
    <source>
        <dbReference type="ARBA" id="ARBA00022485"/>
    </source>
</evidence>
<dbReference type="Gene3D" id="3.40.950.10">
    <property type="entry name" value="Fe-only Hydrogenase (Larger Subunit), Chain L, domain 3"/>
    <property type="match status" value="1"/>
</dbReference>
<dbReference type="Pfam" id="PF04060">
    <property type="entry name" value="FeS"/>
    <property type="match status" value="1"/>
</dbReference>
<dbReference type="SUPFAM" id="SSF54862">
    <property type="entry name" value="4Fe-4S ferredoxins"/>
    <property type="match status" value="1"/>
</dbReference>
<dbReference type="Proteomes" id="UP000435649">
    <property type="component" value="Unassembled WGS sequence"/>
</dbReference>
<dbReference type="InterPro" id="IPR009016">
    <property type="entry name" value="Fe_hydrogenase"/>
</dbReference>
<dbReference type="InterPro" id="IPR004108">
    <property type="entry name" value="Fe_hydrogenase_lsu_C"/>
</dbReference>
<feature type="domain" description="4Fe-4S" evidence="6">
    <location>
        <begin position="356"/>
        <end position="418"/>
    </location>
</feature>
<evidence type="ECO:0000256" key="2">
    <source>
        <dbReference type="ARBA" id="ARBA00022723"/>
    </source>
</evidence>
<feature type="domain" description="4Fe-4S ferredoxin-type" evidence="5">
    <location>
        <begin position="5"/>
        <end position="33"/>
    </location>
</feature>
<dbReference type="SUPFAM" id="SSF53920">
    <property type="entry name" value="Fe-only hydrogenase"/>
    <property type="match status" value="1"/>
</dbReference>
<keyword evidence="2" id="KW-0479">Metal-binding</keyword>
<dbReference type="RefSeq" id="WP_154418366.1">
    <property type="nucleotide sequence ID" value="NZ_CALXOB010000040.1"/>
</dbReference>
<keyword evidence="1" id="KW-0004">4Fe-4S</keyword>
<accession>A0A844G246</accession>
<organism evidence="7 8">
    <name type="scientific">Victivallis lenta</name>
    <dbReference type="NCBI Taxonomy" id="2606640"/>
    <lineage>
        <taxon>Bacteria</taxon>
        <taxon>Pseudomonadati</taxon>
        <taxon>Lentisphaerota</taxon>
        <taxon>Lentisphaeria</taxon>
        <taxon>Victivallales</taxon>
        <taxon>Victivallaceae</taxon>
        <taxon>Victivallis</taxon>
    </lineage>
</organism>
<evidence type="ECO:0000259" key="6">
    <source>
        <dbReference type="PROSITE" id="PS51656"/>
    </source>
</evidence>
<dbReference type="EMBL" id="VUNS01000010">
    <property type="protein sequence ID" value="MST97446.1"/>
    <property type="molecule type" value="Genomic_DNA"/>
</dbReference>
<keyword evidence="8" id="KW-1185">Reference proteome</keyword>
<protein>
    <submittedName>
        <fullName evidence="7">4Fe-4S dicluster domain-containing protein</fullName>
    </submittedName>
</protein>
<dbReference type="InterPro" id="IPR017896">
    <property type="entry name" value="4Fe4S_Fe-S-bd"/>
</dbReference>
<dbReference type="Gene3D" id="3.30.450.20">
    <property type="entry name" value="PAS domain"/>
    <property type="match status" value="1"/>
</dbReference>
<gene>
    <name evidence="7" type="ORF">FYJ85_10380</name>
</gene>
<proteinExistence type="predicted"/>
<reference evidence="7 8" key="1">
    <citation type="submission" date="2019-08" db="EMBL/GenBank/DDBJ databases">
        <title>In-depth cultivation of the pig gut microbiome towards novel bacterial diversity and tailored functional studies.</title>
        <authorList>
            <person name="Wylensek D."/>
            <person name="Hitch T.C.A."/>
            <person name="Clavel T."/>
        </authorList>
    </citation>
    <scope>NUCLEOTIDE SEQUENCE [LARGE SCALE GENOMIC DNA]</scope>
    <source>
        <strain evidence="7 8">BBE-744-WT-12</strain>
    </source>
</reference>
<keyword evidence="3" id="KW-0408">Iron</keyword>
<feature type="domain" description="4Fe-4S ferredoxin-type" evidence="5">
    <location>
        <begin position="34"/>
        <end position="63"/>
    </location>
</feature>
<dbReference type="Pfam" id="PF13237">
    <property type="entry name" value="Fer4_10"/>
    <property type="match status" value="1"/>
</dbReference>
<dbReference type="Gene3D" id="3.30.70.20">
    <property type="match status" value="1"/>
</dbReference>
<dbReference type="PROSITE" id="PS51379">
    <property type="entry name" value="4FE4S_FER_2"/>
    <property type="match status" value="2"/>
</dbReference>
<evidence type="ECO:0000256" key="3">
    <source>
        <dbReference type="ARBA" id="ARBA00023004"/>
    </source>
</evidence>
<dbReference type="Pfam" id="PF02906">
    <property type="entry name" value="Fe_hyd_lg_C"/>
    <property type="match status" value="1"/>
</dbReference>
<dbReference type="GO" id="GO:0046872">
    <property type="term" value="F:metal ion binding"/>
    <property type="evidence" value="ECO:0007669"/>
    <property type="project" value="UniProtKB-KW"/>
</dbReference>
<dbReference type="Gene3D" id="1.10.15.40">
    <property type="entry name" value="Electron transport complex subunit B, putative Fe-S cluster"/>
    <property type="match status" value="1"/>
</dbReference>
<keyword evidence="4" id="KW-0411">Iron-sulfur</keyword>
<dbReference type="InterPro" id="IPR050340">
    <property type="entry name" value="Cytosolic_Fe-S_CAF"/>
</dbReference>
<sequence>MNHTYPVYTIEAECQDCYKCVRHCPVKAIRVRDGHAAVLPELCVACGKCVEVCPVKAKQVRNDTGRLKRLLAEPAPVYASLAPSWVSEFKNVTPGQLIRALKLLGFAGVSETALGAQLVSAQVAGELDGGKPGLLLSSACPTAVDYIRKYIPRLASNITPVGSPLMAHCRLLRDTFGNDIRVVFVGPCISKKNEADRNPALLNLAITYPELKQLLRENKIEPERLTPEEDDRFIPETAEEGAQYPVEGGMNDTIQFQSRNKRVHYFTLTGLDNLKLALDGLDDIPEDEIIFIETLACPGGCVHGPCTEHDSPGLLERLRVLGKTRYPAAPKRRETAGEIAAAFPEDAVPAPAPGAADVQAALRSIGKTTPEDELNCDGCGYDTCRNFAQALIAGHAEPSMCVSYLKKQAQKKANALLRSMSSGAVIVDKKMQIIECNRNFAKLFGEEILDAFDACPGMAGADLTRIVPFANLFESSLQSGRDIRRDSLKVGKRLFSVNIFNIDPGEVIGGVVFDVTKTELRREQIAARAREVIDRNIATVQEIACRLGEQMADTELLLRSIADDYADDRDLMSDPKDPEQEK</sequence>
<evidence type="ECO:0000313" key="8">
    <source>
        <dbReference type="Proteomes" id="UP000435649"/>
    </source>
</evidence>
<evidence type="ECO:0000256" key="4">
    <source>
        <dbReference type="ARBA" id="ARBA00023014"/>
    </source>
</evidence>
<dbReference type="PROSITE" id="PS00198">
    <property type="entry name" value="4FE4S_FER_1"/>
    <property type="match status" value="1"/>
</dbReference>
<dbReference type="InterPro" id="IPR017900">
    <property type="entry name" value="4Fe4S_Fe_S_CS"/>
</dbReference>
<evidence type="ECO:0000313" key="7">
    <source>
        <dbReference type="EMBL" id="MST97446.1"/>
    </source>
</evidence>
<name>A0A844G246_9BACT</name>
<dbReference type="GO" id="GO:0051539">
    <property type="term" value="F:4 iron, 4 sulfur cluster binding"/>
    <property type="evidence" value="ECO:0007669"/>
    <property type="project" value="UniProtKB-KW"/>
</dbReference>
<dbReference type="InterPro" id="IPR007202">
    <property type="entry name" value="4Fe-4S_dom"/>
</dbReference>
<dbReference type="AlphaFoldDB" id="A0A844G246"/>
<dbReference type="PANTHER" id="PTHR11615">
    <property type="entry name" value="NITRATE, FORMATE, IRON DEHYDROGENASE"/>
    <property type="match status" value="1"/>
</dbReference>
<evidence type="ECO:0000259" key="5">
    <source>
        <dbReference type="PROSITE" id="PS51379"/>
    </source>
</evidence>
<comment type="caution">
    <text evidence="7">The sequence shown here is derived from an EMBL/GenBank/DDBJ whole genome shotgun (WGS) entry which is preliminary data.</text>
</comment>